<name>A0A484ICH2_9ARCH</name>
<dbReference type="AlphaFoldDB" id="A0A484ICH2"/>
<keyword evidence="1" id="KW-0472">Membrane</keyword>
<keyword evidence="1" id="KW-1133">Transmembrane helix</keyword>
<evidence type="ECO:0000256" key="1">
    <source>
        <dbReference type="SAM" id="Phobius"/>
    </source>
</evidence>
<protein>
    <submittedName>
        <fullName evidence="2">Uncharacterized protein</fullName>
    </submittedName>
</protein>
<gene>
    <name evidence="2" type="ORF">NFRAN_2478</name>
</gene>
<proteinExistence type="predicted"/>
<feature type="transmembrane region" description="Helical" evidence="1">
    <location>
        <begin position="6"/>
        <end position="28"/>
    </location>
</feature>
<dbReference type="EMBL" id="LR216287">
    <property type="protein sequence ID" value="VFJ14800.1"/>
    <property type="molecule type" value="Genomic_DNA"/>
</dbReference>
<sequence>MLEKKPYPGFVISVIINVIEITLAKNSITNFVEQKIKIKILIANGNCINTFAIYYILIALR</sequence>
<feature type="transmembrane region" description="Helical" evidence="1">
    <location>
        <begin position="40"/>
        <end position="60"/>
    </location>
</feature>
<dbReference type="Proteomes" id="UP000294299">
    <property type="component" value="Chromosome NFRAN"/>
</dbReference>
<accession>A0A484ICH2</accession>
<evidence type="ECO:0000313" key="2">
    <source>
        <dbReference type="EMBL" id="VFJ14800.1"/>
    </source>
</evidence>
<dbReference type="KEGG" id="nfn:NFRAN_2478"/>
<keyword evidence="3" id="KW-1185">Reference proteome</keyword>
<keyword evidence="1" id="KW-0812">Transmembrane</keyword>
<organism evidence="2 3">
    <name type="scientific">Candidatus Nitrosocosmicus franklandianus</name>
    <dbReference type="NCBI Taxonomy" id="1798806"/>
    <lineage>
        <taxon>Archaea</taxon>
        <taxon>Nitrososphaerota</taxon>
        <taxon>Nitrososphaeria</taxon>
        <taxon>Nitrososphaerales</taxon>
        <taxon>Nitrososphaeraceae</taxon>
        <taxon>Candidatus Nitrosocosmicus</taxon>
    </lineage>
</organism>
<evidence type="ECO:0000313" key="3">
    <source>
        <dbReference type="Proteomes" id="UP000294299"/>
    </source>
</evidence>
<reference evidence="2 3" key="1">
    <citation type="submission" date="2019-02" db="EMBL/GenBank/DDBJ databases">
        <authorList>
            <person name="Lehtovirta-Morley E L."/>
        </authorList>
    </citation>
    <scope>NUCLEOTIDE SEQUENCE [LARGE SCALE GENOMIC DNA]</scope>
    <source>
        <strain evidence="2">NFRAN1</strain>
    </source>
</reference>